<organism evidence="1 2">
    <name type="scientific">Magnetospirillum molischianum DSM 120</name>
    <dbReference type="NCBI Taxonomy" id="1150626"/>
    <lineage>
        <taxon>Bacteria</taxon>
        <taxon>Pseudomonadati</taxon>
        <taxon>Pseudomonadota</taxon>
        <taxon>Alphaproteobacteria</taxon>
        <taxon>Rhodospirillales</taxon>
        <taxon>Rhodospirillaceae</taxon>
        <taxon>Magnetospirillum</taxon>
    </lineage>
</organism>
<dbReference type="EMBL" id="CAHP01000014">
    <property type="protein sequence ID" value="CCG40755.1"/>
    <property type="molecule type" value="Genomic_DNA"/>
</dbReference>
<dbReference type="AlphaFoldDB" id="H8FQW7"/>
<dbReference type="STRING" id="1150626.PHAMO_210266"/>
<gene>
    <name evidence="1" type="ORF">PHAMO_210266</name>
</gene>
<protein>
    <submittedName>
        <fullName evidence="1">Uncharacterized protein</fullName>
    </submittedName>
</protein>
<comment type="caution">
    <text evidence="1">The sequence shown here is derived from an EMBL/GenBank/DDBJ whole genome shotgun (WGS) entry which is preliminary data.</text>
</comment>
<accession>H8FQW7</accession>
<proteinExistence type="predicted"/>
<evidence type="ECO:0000313" key="1">
    <source>
        <dbReference type="EMBL" id="CCG40755.1"/>
    </source>
</evidence>
<evidence type="ECO:0000313" key="2">
    <source>
        <dbReference type="Proteomes" id="UP000004169"/>
    </source>
</evidence>
<dbReference type="Proteomes" id="UP000004169">
    <property type="component" value="Unassembled WGS sequence"/>
</dbReference>
<sequence length="103" mass="11294">MLYQAELHSVACEALLIASSSSAGKGYFSLFYKEGGDPPPAGFDFAPSGVLAIVHGTTPSSQFARRAPDLRRQTAVRRSHRLDWPWRQDLSGRSQRLGQVHPA</sequence>
<keyword evidence="2" id="KW-1185">Reference proteome</keyword>
<name>H8FQW7_MAGML</name>
<reference evidence="1 2" key="1">
    <citation type="journal article" date="2012" name="J. Bacteriol.">
        <title>Draft Genome Sequence of the Purple Photosynthetic Bacterium Phaeospirillum molischianum DSM120, a Particularly Versatile Bacterium.</title>
        <authorList>
            <person name="Duquesne K."/>
            <person name="Prima V."/>
            <person name="Ji B."/>
            <person name="Rouy Z."/>
            <person name="Medigue C."/>
            <person name="Talla E."/>
            <person name="Sturgis J.N."/>
        </authorList>
    </citation>
    <scope>NUCLEOTIDE SEQUENCE [LARGE SCALE GENOMIC DNA]</scope>
    <source>
        <strain evidence="2">DSM120</strain>
    </source>
</reference>